<organism evidence="1 2">
    <name type="scientific">Elongatibacter sediminis</name>
    <dbReference type="NCBI Taxonomy" id="3119006"/>
    <lineage>
        <taxon>Bacteria</taxon>
        <taxon>Pseudomonadati</taxon>
        <taxon>Pseudomonadota</taxon>
        <taxon>Gammaproteobacteria</taxon>
        <taxon>Chromatiales</taxon>
        <taxon>Wenzhouxiangellaceae</taxon>
        <taxon>Elongatibacter</taxon>
    </lineage>
</organism>
<evidence type="ECO:0008006" key="3">
    <source>
        <dbReference type="Google" id="ProtNLM"/>
    </source>
</evidence>
<gene>
    <name evidence="1" type="ORF">V3330_14615</name>
</gene>
<protein>
    <recommendedName>
        <fullName evidence="3">Type 4 fimbrial biogenesis protein PilX N-terminal domain-containing protein</fullName>
    </recommendedName>
</protein>
<dbReference type="RefSeq" id="WP_354696186.1">
    <property type="nucleotide sequence ID" value="NZ_JAZHOG010000010.1"/>
</dbReference>
<dbReference type="EMBL" id="JAZHOG010000010">
    <property type="protein sequence ID" value="MEJ8568863.1"/>
    <property type="molecule type" value="Genomic_DNA"/>
</dbReference>
<dbReference type="AlphaFoldDB" id="A0AAW9RL96"/>
<keyword evidence="2" id="KW-1185">Reference proteome</keyword>
<proteinExistence type="predicted"/>
<name>A0AAW9RL96_9GAMM</name>
<sequence length="232" mass="24804">MNGEAVRRPSRIPGMRGIALLAGLVLLAALSLLAMVAATDMLSQERMAANLDDSTSARANADQALAGGLAVLLGTPEDRRTPGCAAYCFLAPSDTLIRTAGEWTALPEFEPASWWQREGRLPGTDPVSAAEPDVPELPWAQAPRFTIEEVAFRGPEELTVPESAPPVEGVGYYRILGRGTGRQAGLVAVTEAIVARPWVAGTAQSEPTDWAAFCAPFQPWYDCGGMAWRARR</sequence>
<dbReference type="Proteomes" id="UP001359886">
    <property type="component" value="Unassembled WGS sequence"/>
</dbReference>
<accession>A0AAW9RL96</accession>
<evidence type="ECO:0000313" key="2">
    <source>
        <dbReference type="Proteomes" id="UP001359886"/>
    </source>
</evidence>
<comment type="caution">
    <text evidence="1">The sequence shown here is derived from an EMBL/GenBank/DDBJ whole genome shotgun (WGS) entry which is preliminary data.</text>
</comment>
<evidence type="ECO:0000313" key="1">
    <source>
        <dbReference type="EMBL" id="MEJ8568863.1"/>
    </source>
</evidence>
<reference evidence="1 2" key="1">
    <citation type="submission" date="2024-02" db="EMBL/GenBank/DDBJ databases">
        <title>A novel Wenzhouxiangellaceae bacterium, isolated from coastal sediments.</title>
        <authorList>
            <person name="Du Z.-J."/>
            <person name="Ye Y.-Q."/>
            <person name="Zhang X.-Y."/>
        </authorList>
    </citation>
    <scope>NUCLEOTIDE SEQUENCE [LARGE SCALE GENOMIC DNA]</scope>
    <source>
        <strain evidence="1 2">CH-27</strain>
    </source>
</reference>